<keyword evidence="2" id="KW-1185">Reference proteome</keyword>
<evidence type="ECO:0000313" key="2">
    <source>
        <dbReference type="Proteomes" id="UP000050761"/>
    </source>
</evidence>
<reference evidence="3" key="2">
    <citation type="submission" date="2019-09" db="UniProtKB">
        <authorList>
            <consortium name="WormBaseParasite"/>
        </authorList>
    </citation>
    <scope>IDENTIFICATION</scope>
</reference>
<reference evidence="1 2" key="1">
    <citation type="submission" date="2018-11" db="EMBL/GenBank/DDBJ databases">
        <authorList>
            <consortium name="Pathogen Informatics"/>
        </authorList>
    </citation>
    <scope>NUCLEOTIDE SEQUENCE [LARGE SCALE GENOMIC DNA]</scope>
</reference>
<evidence type="ECO:0000313" key="1">
    <source>
        <dbReference type="EMBL" id="VDP00837.1"/>
    </source>
</evidence>
<protein>
    <submittedName>
        <fullName evidence="3">Dynein light chain</fullName>
    </submittedName>
</protein>
<accession>A0A183G0Z4</accession>
<organism evidence="2 3">
    <name type="scientific">Heligmosomoides polygyrus</name>
    <name type="common">Parasitic roundworm</name>
    <dbReference type="NCBI Taxonomy" id="6339"/>
    <lineage>
        <taxon>Eukaryota</taxon>
        <taxon>Metazoa</taxon>
        <taxon>Ecdysozoa</taxon>
        <taxon>Nematoda</taxon>
        <taxon>Chromadorea</taxon>
        <taxon>Rhabditida</taxon>
        <taxon>Rhabditina</taxon>
        <taxon>Rhabditomorpha</taxon>
        <taxon>Strongyloidea</taxon>
        <taxon>Heligmosomidae</taxon>
        <taxon>Heligmosomoides</taxon>
    </lineage>
</organism>
<name>A0A183G0Z4_HELPZ</name>
<dbReference type="Proteomes" id="UP000050761">
    <property type="component" value="Unassembled WGS sequence"/>
</dbReference>
<gene>
    <name evidence="1" type="ORF">HPBE_LOCUS14806</name>
</gene>
<proteinExistence type="predicted"/>
<dbReference type="WBParaSite" id="HPBE_0001480501-mRNA-1">
    <property type="protein sequence ID" value="HPBE_0001480501-mRNA-1"/>
    <property type="gene ID" value="HPBE_0001480501"/>
</dbReference>
<accession>A0A3P7ZFW4</accession>
<dbReference type="AlphaFoldDB" id="A0A183G0Z4"/>
<sequence>MPSAVKVGTAPHLVEQLKKKRKATLHPLGVTKENMAVEARSALQREDQLRANKAQITKAVVQSVVKVDIAPHLVELVKKEPQATLRPSE</sequence>
<evidence type="ECO:0000313" key="3">
    <source>
        <dbReference type="WBParaSite" id="HPBE_0001480501-mRNA-1"/>
    </source>
</evidence>
<dbReference type="EMBL" id="UZAH01028542">
    <property type="protein sequence ID" value="VDP00837.1"/>
    <property type="molecule type" value="Genomic_DNA"/>
</dbReference>